<dbReference type="OrthoDB" id="9182871at2"/>
<dbReference type="Gene3D" id="3.10.450.50">
    <property type="match status" value="1"/>
</dbReference>
<dbReference type="InParanoid" id="A0A545B1X1"/>
<evidence type="ECO:0000313" key="1">
    <source>
        <dbReference type="EMBL" id="TQS46845.1"/>
    </source>
</evidence>
<dbReference type="RefSeq" id="WP_142702463.1">
    <property type="nucleotide sequence ID" value="NZ_VIRS01000001.1"/>
</dbReference>
<accession>A0A545B1X1</accession>
<proteinExistence type="predicted"/>
<keyword evidence="2" id="KW-1185">Reference proteome</keyword>
<gene>
    <name evidence="1" type="ORF">FL583_00775</name>
</gene>
<evidence type="ECO:0000313" key="2">
    <source>
        <dbReference type="Proteomes" id="UP000317982"/>
    </source>
</evidence>
<organism evidence="1 2">
    <name type="scientific">Cryptosporangium phraense</name>
    <dbReference type="NCBI Taxonomy" id="2593070"/>
    <lineage>
        <taxon>Bacteria</taxon>
        <taxon>Bacillati</taxon>
        <taxon>Actinomycetota</taxon>
        <taxon>Actinomycetes</taxon>
        <taxon>Cryptosporangiales</taxon>
        <taxon>Cryptosporangiaceae</taxon>
        <taxon>Cryptosporangium</taxon>
    </lineage>
</organism>
<dbReference type="EMBL" id="VIRS01000001">
    <property type="protein sequence ID" value="TQS46845.1"/>
    <property type="molecule type" value="Genomic_DNA"/>
</dbReference>
<dbReference type="InterPro" id="IPR032710">
    <property type="entry name" value="NTF2-like_dom_sf"/>
</dbReference>
<name>A0A545B1X1_9ACTN</name>
<protein>
    <submittedName>
        <fullName evidence="1">Ester cyclase</fullName>
    </submittedName>
</protein>
<sequence length="46" mass="5201">MLESFIGRWDAVDIYRVTDGRISEEWAADDVTIMTQVGAFSPPWPA</sequence>
<reference evidence="1 2" key="1">
    <citation type="submission" date="2019-07" db="EMBL/GenBank/DDBJ databases">
        <title>Cryptosporangium phraense sp. nov., isolated from plant litter.</title>
        <authorList>
            <person name="Suriyachadkun C."/>
        </authorList>
    </citation>
    <scope>NUCLEOTIDE SEQUENCE [LARGE SCALE GENOMIC DNA]</scope>
    <source>
        <strain evidence="1 2">A-T 5661</strain>
    </source>
</reference>
<dbReference type="SUPFAM" id="SSF54427">
    <property type="entry name" value="NTF2-like"/>
    <property type="match status" value="1"/>
</dbReference>
<dbReference type="AlphaFoldDB" id="A0A545B1X1"/>
<comment type="caution">
    <text evidence="1">The sequence shown here is derived from an EMBL/GenBank/DDBJ whole genome shotgun (WGS) entry which is preliminary data.</text>
</comment>
<dbReference type="Proteomes" id="UP000317982">
    <property type="component" value="Unassembled WGS sequence"/>
</dbReference>